<dbReference type="PROSITE" id="PS51103">
    <property type="entry name" value="PTS_EIIC_TYPE_1"/>
    <property type="match status" value="1"/>
</dbReference>
<evidence type="ECO:0000256" key="7">
    <source>
        <dbReference type="ARBA" id="ARBA00022692"/>
    </source>
</evidence>
<dbReference type="InterPro" id="IPR001127">
    <property type="entry name" value="PTS_EIIA_1_perm"/>
</dbReference>
<evidence type="ECO:0000256" key="11">
    <source>
        <dbReference type="PROSITE-ProRule" id="PRU00421"/>
    </source>
</evidence>
<evidence type="ECO:0000313" key="17">
    <source>
        <dbReference type="Proteomes" id="UP000199300"/>
    </source>
</evidence>
<dbReference type="RefSeq" id="WP_177178328.1">
    <property type="nucleotide sequence ID" value="NZ_FODJ01000015.1"/>
</dbReference>
<keyword evidence="3" id="KW-1003">Cell membrane</keyword>
<dbReference type="InterPro" id="IPR036878">
    <property type="entry name" value="Glu_permease_IIB"/>
</dbReference>
<dbReference type="GO" id="GO:0005886">
    <property type="term" value="C:plasma membrane"/>
    <property type="evidence" value="ECO:0007669"/>
    <property type="project" value="UniProtKB-SubCell"/>
</dbReference>
<keyword evidence="8" id="KW-0418">Kinase</keyword>
<dbReference type="InterPro" id="IPR013013">
    <property type="entry name" value="PTS_EIIC_1"/>
</dbReference>
<evidence type="ECO:0000256" key="10">
    <source>
        <dbReference type="ARBA" id="ARBA00023136"/>
    </source>
</evidence>
<feature type="active site" description="Phosphocysteine intermediate; for EIIB activity" evidence="11">
    <location>
        <position position="26"/>
    </location>
</feature>
<keyword evidence="10 12" id="KW-0472">Membrane</keyword>
<dbReference type="Pfam" id="PF02378">
    <property type="entry name" value="PTS_EIIC"/>
    <property type="match status" value="1"/>
</dbReference>
<dbReference type="InterPro" id="IPR011055">
    <property type="entry name" value="Dup_hybrid_motif"/>
</dbReference>
<sequence length="624" mass="66920">MKNQSLYINILDNIGGKENISDVAHCMTRLRIALKDTKKVNLEALNNLEGSMGAVLKGNQVQIIIGNNIAQTYNQFTEFIQFDENAVQNSSAKTKGNLLEKGLNNLASIFNPVVPALAGSGMLKAFLVIFRLTGILSDQSETYFILNTVSDAVFYFLPILLAYSASKVFKCNTFVAVALAGALMHPGFTNLMAEGTTQLSFIGLPINLMSYASSVLPAVFGVWFLSYVERFFNKFVPNAFKIVFVPAFTLLIAVPITLMVVGPVATYISNYISGGIEFLVERGGILAGIIYGGLQSTIVVAGLQHGILPLQIDAIARTGYNLYSPISGNNNVAQAGASFGVWLKSKNIRNKSVAASASISALLGISEPAVYGVTLRLKRPFLAAAIGAATGGAIAGGFGAQAYAIGGPSFVTLPMFISDTNPYNVIVVAGAFTVSFIVAAILTCILGFEEIIDDHKSERKEELGVVGDEWIELASPVEGKVVPIEEVNDQVFSSKSIGNGVAIEPSSNKVYAPASGVVELVFKTQHAIGIKTNEGVEILIHLGIDTVRLDGKYFNTMVKEGDTIERGDLIGEYDYIKIREEGFAATAIMVVTNSKTFPEHFISDTVNTSRAEPIMKINIERGTN</sequence>
<evidence type="ECO:0000256" key="6">
    <source>
        <dbReference type="ARBA" id="ARBA00022683"/>
    </source>
</evidence>
<evidence type="ECO:0000259" key="14">
    <source>
        <dbReference type="PROSITE" id="PS51098"/>
    </source>
</evidence>
<dbReference type="GO" id="GO:0090589">
    <property type="term" value="F:protein-phosphocysteine-trehalose phosphotransferase system transporter activity"/>
    <property type="evidence" value="ECO:0007669"/>
    <property type="project" value="TreeGrafter"/>
</dbReference>
<dbReference type="FunFam" id="2.70.70.10:FF:000001">
    <property type="entry name" value="PTS system glucose-specific IIA component"/>
    <property type="match status" value="1"/>
</dbReference>
<evidence type="ECO:0000256" key="3">
    <source>
        <dbReference type="ARBA" id="ARBA00022475"/>
    </source>
</evidence>
<dbReference type="SUPFAM" id="SSF55604">
    <property type="entry name" value="Glucose permease domain IIB"/>
    <property type="match status" value="1"/>
</dbReference>
<dbReference type="CDD" id="cd00212">
    <property type="entry name" value="PTS_IIB_glc"/>
    <property type="match status" value="1"/>
</dbReference>
<dbReference type="STRING" id="872970.SAMN04488134_11549"/>
<reference evidence="16 17" key="1">
    <citation type="submission" date="2016-10" db="EMBL/GenBank/DDBJ databases">
        <authorList>
            <person name="de Groot N.N."/>
        </authorList>
    </citation>
    <scope>NUCLEOTIDE SEQUENCE [LARGE SCALE GENOMIC DNA]</scope>
    <source>
        <strain evidence="16 17">CGMCC 1.10434</strain>
    </source>
</reference>
<feature type="domain" description="PTS EIIB type-1" evidence="14">
    <location>
        <begin position="4"/>
        <end position="86"/>
    </location>
</feature>
<dbReference type="EMBL" id="FODJ01000015">
    <property type="protein sequence ID" value="SEO88011.1"/>
    <property type="molecule type" value="Genomic_DNA"/>
</dbReference>
<evidence type="ECO:0000256" key="4">
    <source>
        <dbReference type="ARBA" id="ARBA00022597"/>
    </source>
</evidence>
<gene>
    <name evidence="16" type="ORF">SAMN04488134_11549</name>
</gene>
<evidence type="ECO:0000256" key="5">
    <source>
        <dbReference type="ARBA" id="ARBA00022679"/>
    </source>
</evidence>
<feature type="transmembrane region" description="Helical" evidence="12">
    <location>
        <begin position="109"/>
        <end position="130"/>
    </location>
</feature>
<dbReference type="InterPro" id="IPR050558">
    <property type="entry name" value="PTS_Sugar-Specific_Components"/>
</dbReference>
<dbReference type="Pfam" id="PF00367">
    <property type="entry name" value="PTS_EIIB"/>
    <property type="match status" value="1"/>
</dbReference>
<evidence type="ECO:0000256" key="1">
    <source>
        <dbReference type="ARBA" id="ARBA00004651"/>
    </source>
</evidence>
<comment type="subcellular location">
    <subcellularLocation>
        <location evidence="1">Cell membrane</location>
        <topology evidence="1">Multi-pass membrane protein</topology>
    </subcellularLocation>
</comment>
<keyword evidence="2" id="KW-0813">Transport</keyword>
<feature type="domain" description="PTS EIIA type-1" evidence="13">
    <location>
        <begin position="489"/>
        <end position="593"/>
    </location>
</feature>
<dbReference type="Gene3D" id="2.70.70.10">
    <property type="entry name" value="Glucose Permease (Domain IIA)"/>
    <property type="match status" value="1"/>
</dbReference>
<keyword evidence="7 12" id="KW-0812">Transmembrane</keyword>
<feature type="transmembrane region" description="Helical" evidence="12">
    <location>
        <begin position="208"/>
        <end position="228"/>
    </location>
</feature>
<evidence type="ECO:0000256" key="9">
    <source>
        <dbReference type="ARBA" id="ARBA00022989"/>
    </source>
</evidence>
<feature type="transmembrane region" description="Helical" evidence="12">
    <location>
        <begin position="381"/>
        <end position="405"/>
    </location>
</feature>
<dbReference type="InterPro" id="IPR011297">
    <property type="entry name" value="PTS_IIABC_b_glu"/>
</dbReference>
<keyword evidence="5" id="KW-0808">Transferase</keyword>
<dbReference type="PANTHER" id="PTHR30175:SF1">
    <property type="entry name" value="PTS SYSTEM ARBUTIN-, CELLOBIOSE-, AND SALICIN-SPECIFIC EIIBC COMPONENT-RELATED"/>
    <property type="match status" value="1"/>
</dbReference>
<name>A0A1H8TAW0_9BACI</name>
<dbReference type="PANTHER" id="PTHR30175">
    <property type="entry name" value="PHOSPHOTRANSFERASE SYSTEM TRANSPORT PROTEIN"/>
    <property type="match status" value="1"/>
</dbReference>
<dbReference type="GO" id="GO:0009401">
    <property type="term" value="P:phosphoenolpyruvate-dependent sugar phosphotransferase system"/>
    <property type="evidence" value="ECO:0007669"/>
    <property type="project" value="UniProtKB-KW"/>
</dbReference>
<dbReference type="GO" id="GO:0015771">
    <property type="term" value="P:trehalose transport"/>
    <property type="evidence" value="ECO:0007669"/>
    <property type="project" value="TreeGrafter"/>
</dbReference>
<dbReference type="FunFam" id="3.30.1360.60:FF:000001">
    <property type="entry name" value="PTS system glucose-specific IIBC component PtsG"/>
    <property type="match status" value="1"/>
</dbReference>
<evidence type="ECO:0000259" key="15">
    <source>
        <dbReference type="PROSITE" id="PS51103"/>
    </source>
</evidence>
<dbReference type="PROSITE" id="PS00371">
    <property type="entry name" value="PTS_EIIA_TYPE_1_HIS"/>
    <property type="match status" value="1"/>
</dbReference>
<dbReference type="SUPFAM" id="SSF51261">
    <property type="entry name" value="Duplicated hybrid motif"/>
    <property type="match status" value="1"/>
</dbReference>
<feature type="transmembrane region" description="Helical" evidence="12">
    <location>
        <begin position="425"/>
        <end position="448"/>
    </location>
</feature>
<evidence type="ECO:0000259" key="13">
    <source>
        <dbReference type="PROSITE" id="PS51093"/>
    </source>
</evidence>
<keyword evidence="4" id="KW-0762">Sugar transport</keyword>
<protein>
    <submittedName>
        <fullName evidence="16">PTS system, beta-glucosides-specific IIC component</fullName>
    </submittedName>
</protein>
<feature type="transmembrane region" description="Helical" evidence="12">
    <location>
        <begin position="285"/>
        <end position="303"/>
    </location>
</feature>
<evidence type="ECO:0000256" key="2">
    <source>
        <dbReference type="ARBA" id="ARBA00022448"/>
    </source>
</evidence>
<dbReference type="InterPro" id="IPR003352">
    <property type="entry name" value="PTS_EIIC"/>
</dbReference>
<feature type="domain" description="PTS EIIC type-1" evidence="15">
    <location>
        <begin position="104"/>
        <end position="462"/>
    </location>
</feature>
<feature type="transmembrane region" description="Helical" evidence="12">
    <location>
        <begin position="171"/>
        <end position="188"/>
    </location>
</feature>
<dbReference type="InterPro" id="IPR018113">
    <property type="entry name" value="PTrfase_EIIB_Cys"/>
</dbReference>
<dbReference type="PROSITE" id="PS01035">
    <property type="entry name" value="PTS_EIIB_TYPE_1_CYS"/>
    <property type="match status" value="1"/>
</dbReference>
<dbReference type="PROSITE" id="PS51098">
    <property type="entry name" value="PTS_EIIB_TYPE_1"/>
    <property type="match status" value="1"/>
</dbReference>
<dbReference type="Pfam" id="PF00358">
    <property type="entry name" value="PTS_EIIA_1"/>
    <property type="match status" value="1"/>
</dbReference>
<feature type="transmembrane region" description="Helical" evidence="12">
    <location>
        <begin position="142"/>
        <end position="164"/>
    </location>
</feature>
<feature type="transmembrane region" description="Helical" evidence="12">
    <location>
        <begin position="240"/>
        <end position="265"/>
    </location>
</feature>
<dbReference type="GO" id="GO:0008982">
    <property type="term" value="F:protein-N(PI)-phosphohistidine-sugar phosphotransferase activity"/>
    <property type="evidence" value="ECO:0007669"/>
    <property type="project" value="InterPro"/>
</dbReference>
<organism evidence="16 17">
    <name type="scientific">Amphibacillus marinus</name>
    <dbReference type="NCBI Taxonomy" id="872970"/>
    <lineage>
        <taxon>Bacteria</taxon>
        <taxon>Bacillati</taxon>
        <taxon>Bacillota</taxon>
        <taxon>Bacilli</taxon>
        <taxon>Bacillales</taxon>
        <taxon>Bacillaceae</taxon>
        <taxon>Amphibacillus</taxon>
    </lineage>
</organism>
<dbReference type="Gene3D" id="3.30.1360.60">
    <property type="entry name" value="Glucose permease domain IIB"/>
    <property type="match status" value="1"/>
</dbReference>
<keyword evidence="9 12" id="KW-1133">Transmembrane helix</keyword>
<evidence type="ECO:0000313" key="16">
    <source>
        <dbReference type="EMBL" id="SEO88011.1"/>
    </source>
</evidence>
<dbReference type="GO" id="GO:0016301">
    <property type="term" value="F:kinase activity"/>
    <property type="evidence" value="ECO:0007669"/>
    <property type="project" value="UniProtKB-KW"/>
</dbReference>
<dbReference type="NCBIfam" id="TIGR01995">
    <property type="entry name" value="PTS-II-ABC-beta"/>
    <property type="match status" value="1"/>
</dbReference>
<keyword evidence="6" id="KW-0598">Phosphotransferase system</keyword>
<dbReference type="InterPro" id="IPR001996">
    <property type="entry name" value="PTS_IIB_1"/>
</dbReference>
<dbReference type="AlphaFoldDB" id="A0A1H8TAW0"/>
<keyword evidence="17" id="KW-1185">Reference proteome</keyword>
<dbReference type="NCBIfam" id="TIGR00830">
    <property type="entry name" value="PTBA"/>
    <property type="match status" value="1"/>
</dbReference>
<dbReference type="Proteomes" id="UP000199300">
    <property type="component" value="Unassembled WGS sequence"/>
</dbReference>
<accession>A0A1H8TAW0</accession>
<proteinExistence type="predicted"/>
<dbReference type="PROSITE" id="PS51093">
    <property type="entry name" value="PTS_EIIA_TYPE_1"/>
    <property type="match status" value="1"/>
</dbReference>
<evidence type="ECO:0000256" key="8">
    <source>
        <dbReference type="ARBA" id="ARBA00022777"/>
    </source>
</evidence>
<evidence type="ECO:0000256" key="12">
    <source>
        <dbReference type="SAM" id="Phobius"/>
    </source>
</evidence>